<dbReference type="InterPro" id="IPR004675">
    <property type="entry name" value="AhpD_core"/>
</dbReference>
<evidence type="ECO:0000313" key="3">
    <source>
        <dbReference type="Proteomes" id="UP000582974"/>
    </source>
</evidence>
<proteinExistence type="predicted"/>
<dbReference type="AlphaFoldDB" id="A0A838A5X4"/>
<dbReference type="RefSeq" id="WP_180891320.1">
    <property type="nucleotide sequence ID" value="NZ_JACCKD010000001.1"/>
</dbReference>
<name>A0A838A5X4_9PSEU</name>
<dbReference type="Gene3D" id="1.20.1290.10">
    <property type="entry name" value="AhpD-like"/>
    <property type="match status" value="1"/>
</dbReference>
<evidence type="ECO:0000313" key="2">
    <source>
        <dbReference type="EMBL" id="MBA0124458.1"/>
    </source>
</evidence>
<dbReference type="EMBL" id="JACCKD010000001">
    <property type="protein sequence ID" value="MBA0124458.1"/>
    <property type="molecule type" value="Genomic_DNA"/>
</dbReference>
<evidence type="ECO:0000259" key="1">
    <source>
        <dbReference type="Pfam" id="PF02627"/>
    </source>
</evidence>
<feature type="domain" description="Carboxymuconolactone decarboxylase-like" evidence="1">
    <location>
        <begin position="41"/>
        <end position="122"/>
    </location>
</feature>
<dbReference type="Pfam" id="PF02627">
    <property type="entry name" value="CMD"/>
    <property type="match status" value="1"/>
</dbReference>
<dbReference type="SUPFAM" id="SSF69118">
    <property type="entry name" value="AhpD-like"/>
    <property type="match status" value="1"/>
</dbReference>
<organism evidence="2 3">
    <name type="scientific">Haloechinothrix aidingensis</name>
    <dbReference type="NCBI Taxonomy" id="2752311"/>
    <lineage>
        <taxon>Bacteria</taxon>
        <taxon>Bacillati</taxon>
        <taxon>Actinomycetota</taxon>
        <taxon>Actinomycetes</taxon>
        <taxon>Pseudonocardiales</taxon>
        <taxon>Pseudonocardiaceae</taxon>
        <taxon>Haloechinothrix</taxon>
    </lineage>
</organism>
<sequence length="182" mass="19665">MPRVQVHGLESAPESSRDSLKALHEKFGGVLNIFGEMANSPAVLNAFTAAEGTIADYSSLSPATREAVHLTVAAVNECDYCQAAYTLAAKSQGFDEEQTKAIRRGEVGFDPALDALLRVAREAAEHKGFVADATWQRAVDAGWSEQQLLDTFADTVRTIMTNYFNHFVGTESDLPAAPDLES</sequence>
<protein>
    <submittedName>
        <fullName evidence="2">Carboxymuconolactone decarboxylase family protein</fullName>
    </submittedName>
</protein>
<gene>
    <name evidence="2" type="ORF">H0B56_02760</name>
</gene>
<dbReference type="PANTHER" id="PTHR35446">
    <property type="entry name" value="SI:CH211-175M2.5"/>
    <property type="match status" value="1"/>
</dbReference>
<dbReference type="Proteomes" id="UP000582974">
    <property type="component" value="Unassembled WGS sequence"/>
</dbReference>
<comment type="caution">
    <text evidence="2">The sequence shown here is derived from an EMBL/GenBank/DDBJ whole genome shotgun (WGS) entry which is preliminary data.</text>
</comment>
<dbReference type="NCBIfam" id="TIGR00778">
    <property type="entry name" value="ahpD_dom"/>
    <property type="match status" value="1"/>
</dbReference>
<dbReference type="InterPro" id="IPR003779">
    <property type="entry name" value="CMD-like"/>
</dbReference>
<dbReference type="InterPro" id="IPR029032">
    <property type="entry name" value="AhpD-like"/>
</dbReference>
<accession>A0A838A5X4</accession>
<dbReference type="PANTHER" id="PTHR35446:SF3">
    <property type="entry name" value="CMD DOMAIN-CONTAINING PROTEIN"/>
    <property type="match status" value="1"/>
</dbReference>
<reference evidence="2 3" key="1">
    <citation type="submission" date="2020-07" db="EMBL/GenBank/DDBJ databases">
        <title>Genome of Haloechinothrix sp.</title>
        <authorList>
            <person name="Tang S.-K."/>
            <person name="Yang L."/>
            <person name="Zhu W.-Y."/>
        </authorList>
    </citation>
    <scope>NUCLEOTIDE SEQUENCE [LARGE SCALE GENOMIC DNA]</scope>
    <source>
        <strain evidence="2 3">YIM 98757</strain>
    </source>
</reference>
<dbReference type="GO" id="GO:0051920">
    <property type="term" value="F:peroxiredoxin activity"/>
    <property type="evidence" value="ECO:0007669"/>
    <property type="project" value="InterPro"/>
</dbReference>
<keyword evidence="3" id="KW-1185">Reference proteome</keyword>